<dbReference type="PANTHER" id="PTHR37845">
    <property type="entry name" value="SEQUENCE ORPHAN"/>
    <property type="match status" value="1"/>
</dbReference>
<accession>A0ABR0M011</accession>
<sequence length="173" mass="18745">MRDSMKTLLLRPHNFLFSTPFGLIFALYFGTYLAANTLDTASSTLNSKPASTTTSGPTKFLATSTTNLSLCLYKDSRFTKLFGVAAPRAIPPASYALFAARDCLTIFASFNVPPVIAPHLPMNAAVERYMSRASAAQFLAPAAVQAFSTPLHLLGLDLYNRNGGTPFLDRVKK</sequence>
<dbReference type="InterPro" id="IPR038781">
    <property type="entry name" value="C365.16-ike"/>
</dbReference>
<keyword evidence="2" id="KW-1185">Reference proteome</keyword>
<dbReference type="EMBL" id="JAVRRA010008593">
    <property type="protein sequence ID" value="KAK5256299.1"/>
    <property type="molecule type" value="Genomic_DNA"/>
</dbReference>
<proteinExistence type="predicted"/>
<dbReference type="Proteomes" id="UP001357485">
    <property type="component" value="Unassembled WGS sequence"/>
</dbReference>
<feature type="non-terminal residue" evidence="1">
    <location>
        <position position="173"/>
    </location>
</feature>
<evidence type="ECO:0000313" key="1">
    <source>
        <dbReference type="EMBL" id="KAK5256299.1"/>
    </source>
</evidence>
<evidence type="ECO:0000313" key="2">
    <source>
        <dbReference type="Proteomes" id="UP001357485"/>
    </source>
</evidence>
<organism evidence="1 2">
    <name type="scientific">Cryomyces antarcticus</name>
    <dbReference type="NCBI Taxonomy" id="329879"/>
    <lineage>
        <taxon>Eukaryota</taxon>
        <taxon>Fungi</taxon>
        <taxon>Dikarya</taxon>
        <taxon>Ascomycota</taxon>
        <taxon>Pezizomycotina</taxon>
        <taxon>Dothideomycetes</taxon>
        <taxon>Dothideomycetes incertae sedis</taxon>
        <taxon>Cryomyces</taxon>
    </lineage>
</organism>
<gene>
    <name evidence="1" type="ORF">LTR16_003570</name>
</gene>
<dbReference type="PANTHER" id="PTHR37845:SF1">
    <property type="entry name" value="SEQUENCE ORPHAN"/>
    <property type="match status" value="1"/>
</dbReference>
<protein>
    <submittedName>
        <fullName evidence="1">Uncharacterized protein</fullName>
    </submittedName>
</protein>
<comment type="caution">
    <text evidence="1">The sequence shown here is derived from an EMBL/GenBank/DDBJ whole genome shotgun (WGS) entry which is preliminary data.</text>
</comment>
<reference evidence="1 2" key="1">
    <citation type="submission" date="2023-08" db="EMBL/GenBank/DDBJ databases">
        <title>Black Yeasts Isolated from many extreme environments.</title>
        <authorList>
            <person name="Coleine C."/>
            <person name="Stajich J.E."/>
            <person name="Selbmann L."/>
        </authorList>
    </citation>
    <scope>NUCLEOTIDE SEQUENCE [LARGE SCALE GENOMIC DNA]</scope>
    <source>
        <strain evidence="1 2">CCFEE 536</strain>
    </source>
</reference>
<name>A0ABR0M011_9PEZI</name>